<dbReference type="EMBL" id="WHSB02000022">
    <property type="protein sequence ID" value="MCQ4634688.1"/>
    <property type="molecule type" value="Genomic_DNA"/>
</dbReference>
<feature type="compositionally biased region" description="Polar residues" evidence="1">
    <location>
        <begin position="81"/>
        <end position="97"/>
    </location>
</feature>
<dbReference type="RefSeq" id="WP_256121270.1">
    <property type="nucleotide sequence ID" value="NZ_WHSB02000022.1"/>
</dbReference>
<keyword evidence="4" id="KW-1185">Reference proteome</keyword>
<feature type="transmembrane region" description="Helical" evidence="2">
    <location>
        <begin position="50"/>
        <end position="70"/>
    </location>
</feature>
<accession>A0ABT1RHN0</accession>
<gene>
    <name evidence="3" type="ORF">GB927_031960</name>
</gene>
<evidence type="ECO:0000313" key="4">
    <source>
        <dbReference type="Proteomes" id="UP000996601"/>
    </source>
</evidence>
<evidence type="ECO:0000256" key="1">
    <source>
        <dbReference type="SAM" id="MobiDB-lite"/>
    </source>
</evidence>
<keyword evidence="2" id="KW-1133">Transmembrane helix</keyword>
<sequence>MTKRSAGSTEALHRHPEIGLCEDKTSAYVASLLEGLGYAVTRPCRAKNRLAAVVFLNGEILFLISMTHIFQNYDDALPSQPDMNTTKVDVTSRATSR</sequence>
<organism evidence="3 4">
    <name type="scientific">Shinella lacus</name>
    <dbReference type="NCBI Taxonomy" id="2654216"/>
    <lineage>
        <taxon>Bacteria</taxon>
        <taxon>Pseudomonadati</taxon>
        <taxon>Pseudomonadota</taxon>
        <taxon>Alphaproteobacteria</taxon>
        <taxon>Hyphomicrobiales</taxon>
        <taxon>Rhizobiaceae</taxon>
        <taxon>Shinella</taxon>
    </lineage>
</organism>
<name>A0ABT1RHN0_9HYPH</name>
<evidence type="ECO:0000313" key="3">
    <source>
        <dbReference type="EMBL" id="MCQ4634688.1"/>
    </source>
</evidence>
<feature type="region of interest" description="Disordered" evidence="1">
    <location>
        <begin position="77"/>
        <end position="97"/>
    </location>
</feature>
<protein>
    <submittedName>
        <fullName evidence="3">Uncharacterized protein</fullName>
    </submittedName>
</protein>
<proteinExistence type="predicted"/>
<keyword evidence="2" id="KW-0472">Membrane</keyword>
<dbReference type="Gene3D" id="3.40.630.10">
    <property type="entry name" value="Zn peptidases"/>
    <property type="match status" value="1"/>
</dbReference>
<dbReference type="Proteomes" id="UP000996601">
    <property type="component" value="Unassembled WGS sequence"/>
</dbReference>
<keyword evidence="2" id="KW-0812">Transmembrane</keyword>
<evidence type="ECO:0000256" key="2">
    <source>
        <dbReference type="SAM" id="Phobius"/>
    </source>
</evidence>
<reference evidence="3" key="1">
    <citation type="submission" date="2021-07" db="EMBL/GenBank/DDBJ databases">
        <title>Shinella sp. nov., a novel member of the genus Shinella from water.</title>
        <authorList>
            <person name="Deng Y."/>
        </authorList>
    </citation>
    <scope>NUCLEOTIDE SEQUENCE</scope>
    <source>
        <strain evidence="3">CPCC 100929</strain>
    </source>
</reference>
<comment type="caution">
    <text evidence="3">The sequence shown here is derived from an EMBL/GenBank/DDBJ whole genome shotgun (WGS) entry which is preliminary data.</text>
</comment>
<dbReference type="SUPFAM" id="SSF53187">
    <property type="entry name" value="Zn-dependent exopeptidases"/>
    <property type="match status" value="1"/>
</dbReference>